<name>A0A516KKC6_9BACI</name>
<organism evidence="2 3">
    <name type="scientific">Radiobacillus deserti</name>
    <dbReference type="NCBI Taxonomy" id="2594883"/>
    <lineage>
        <taxon>Bacteria</taxon>
        <taxon>Bacillati</taxon>
        <taxon>Bacillota</taxon>
        <taxon>Bacilli</taxon>
        <taxon>Bacillales</taxon>
        <taxon>Bacillaceae</taxon>
        <taxon>Radiobacillus</taxon>
    </lineage>
</organism>
<dbReference type="AlphaFoldDB" id="A0A516KKC6"/>
<accession>A0A516KKC6</accession>
<evidence type="ECO:0000313" key="2">
    <source>
        <dbReference type="EMBL" id="QDP41849.1"/>
    </source>
</evidence>
<keyword evidence="1" id="KW-0472">Membrane</keyword>
<evidence type="ECO:0000256" key="1">
    <source>
        <dbReference type="SAM" id="Phobius"/>
    </source>
</evidence>
<feature type="transmembrane region" description="Helical" evidence="1">
    <location>
        <begin position="86"/>
        <end position="103"/>
    </location>
</feature>
<protein>
    <submittedName>
        <fullName evidence="2">Uncharacterized protein</fullName>
    </submittedName>
</protein>
<gene>
    <name evidence="2" type="ORF">FN924_17730</name>
</gene>
<dbReference type="Proteomes" id="UP000315215">
    <property type="component" value="Chromosome"/>
</dbReference>
<keyword evidence="1" id="KW-0812">Transmembrane</keyword>
<dbReference type="KEGG" id="aqt:FN924_17730"/>
<reference evidence="2 3" key="1">
    <citation type="submission" date="2019-07" db="EMBL/GenBank/DDBJ databases">
        <authorList>
            <person name="Li J."/>
        </authorList>
    </citation>
    <scope>NUCLEOTIDE SEQUENCE [LARGE SCALE GENOMIC DNA]</scope>
    <source>
        <strain evidence="2 3">TKL69</strain>
    </source>
</reference>
<proteinExistence type="predicted"/>
<keyword evidence="3" id="KW-1185">Reference proteome</keyword>
<keyword evidence="1" id="KW-1133">Transmembrane helix</keyword>
<dbReference type="OrthoDB" id="9900178at2"/>
<dbReference type="RefSeq" id="WP_143896797.1">
    <property type="nucleotide sequence ID" value="NZ_CP041666.1"/>
</dbReference>
<feature type="transmembrane region" description="Helical" evidence="1">
    <location>
        <begin position="147"/>
        <end position="167"/>
    </location>
</feature>
<sequence length="168" mass="19282">MIHEVNERYINNVQIQAEKRGVPISHEDLEELRSHILCFGQEHESSSLTNDSLEKLIYQEFGSPSTLVKEISTEKNDTNYSGKSKVQPFFLIITVAIILMASFSPFKYAPIGILFVAIALKAIITKDPFSFAYYKKNPDKVNHRGPFWFYNTVLIGLGIVFLVLEWMY</sequence>
<evidence type="ECO:0000313" key="3">
    <source>
        <dbReference type="Proteomes" id="UP000315215"/>
    </source>
</evidence>
<feature type="transmembrane region" description="Helical" evidence="1">
    <location>
        <begin position="109"/>
        <end position="126"/>
    </location>
</feature>
<dbReference type="EMBL" id="CP041666">
    <property type="protein sequence ID" value="QDP41849.1"/>
    <property type="molecule type" value="Genomic_DNA"/>
</dbReference>